<evidence type="ECO:0000313" key="1">
    <source>
        <dbReference type="EMBL" id="CUO59274.1"/>
    </source>
</evidence>
<reference evidence="1 2" key="1">
    <citation type="submission" date="2015-09" db="EMBL/GenBank/DDBJ databases">
        <authorList>
            <consortium name="Pathogen Informatics"/>
        </authorList>
    </citation>
    <scope>NUCLEOTIDE SEQUENCE [LARGE SCALE GENOMIC DNA]</scope>
    <source>
        <strain evidence="1 2">2789STDY5834876</strain>
    </source>
</reference>
<accession>A0A174G9X1</accession>
<dbReference type="EMBL" id="CYZU01000024">
    <property type="protein sequence ID" value="CUO59274.1"/>
    <property type="molecule type" value="Genomic_DNA"/>
</dbReference>
<evidence type="ECO:0000313" key="2">
    <source>
        <dbReference type="Proteomes" id="UP000095544"/>
    </source>
</evidence>
<sequence>MDGADNVKNLKKKLLFAAGKYSDYSRYSTTLADLENEYDETLEIYDLAIWENQSNGTIRDKAVRMLHVTSELFYDLSYNAEQELYHVMEEIMELGANEQRQIWDLVIEKEQMTKEHFDKMLDGWCDFEYCQNDALNTFLKVLTEYVGKQLSIYKAGESEVN</sequence>
<protein>
    <submittedName>
        <fullName evidence="1">Uncharacterized protein</fullName>
    </submittedName>
</protein>
<organism evidence="1 2">
    <name type="scientific">Faecalicatena contorta</name>
    <dbReference type="NCBI Taxonomy" id="39482"/>
    <lineage>
        <taxon>Bacteria</taxon>
        <taxon>Bacillati</taxon>
        <taxon>Bacillota</taxon>
        <taxon>Clostridia</taxon>
        <taxon>Lachnospirales</taxon>
        <taxon>Lachnospiraceae</taxon>
        <taxon>Faecalicatena</taxon>
    </lineage>
</organism>
<dbReference type="STRING" id="39482.ERS852491_02678"/>
<dbReference type="Proteomes" id="UP000095544">
    <property type="component" value="Unassembled WGS sequence"/>
</dbReference>
<dbReference type="AlphaFoldDB" id="A0A174G9X1"/>
<name>A0A174G9X1_9FIRM</name>
<gene>
    <name evidence="1" type="ORF">ERS852491_02678</name>
</gene>
<proteinExistence type="predicted"/>